<keyword evidence="1" id="KW-0238">DNA-binding</keyword>
<keyword evidence="5" id="KW-1185">Reference proteome</keyword>
<dbReference type="GO" id="GO:0003677">
    <property type="term" value="F:DNA binding"/>
    <property type="evidence" value="ECO:0007669"/>
    <property type="project" value="UniProtKB-UniRule"/>
</dbReference>
<feature type="domain" description="HMG box" evidence="3">
    <location>
        <begin position="27"/>
        <end position="95"/>
    </location>
</feature>
<feature type="compositionally biased region" description="Polar residues" evidence="2">
    <location>
        <begin position="132"/>
        <end position="144"/>
    </location>
</feature>
<dbReference type="SUPFAM" id="SSF47095">
    <property type="entry name" value="HMG-box"/>
    <property type="match status" value="1"/>
</dbReference>
<accession>A0A9N8ZHI9</accession>
<organism evidence="4 5">
    <name type="scientific">Ambispora leptoticha</name>
    <dbReference type="NCBI Taxonomy" id="144679"/>
    <lineage>
        <taxon>Eukaryota</taxon>
        <taxon>Fungi</taxon>
        <taxon>Fungi incertae sedis</taxon>
        <taxon>Mucoromycota</taxon>
        <taxon>Glomeromycotina</taxon>
        <taxon>Glomeromycetes</taxon>
        <taxon>Archaeosporales</taxon>
        <taxon>Ambisporaceae</taxon>
        <taxon>Ambispora</taxon>
    </lineage>
</organism>
<feature type="compositionally biased region" description="Polar residues" evidence="2">
    <location>
        <begin position="114"/>
        <end position="124"/>
    </location>
</feature>
<dbReference type="AlphaFoldDB" id="A0A9N8ZHI9"/>
<gene>
    <name evidence="4" type="ORF">ALEPTO_LOCUS3232</name>
</gene>
<dbReference type="InterPro" id="IPR036910">
    <property type="entry name" value="HMG_box_dom_sf"/>
</dbReference>
<dbReference type="InterPro" id="IPR009071">
    <property type="entry name" value="HMG_box_dom"/>
</dbReference>
<dbReference type="Pfam" id="PF00505">
    <property type="entry name" value="HMG_box"/>
    <property type="match status" value="1"/>
</dbReference>
<dbReference type="PROSITE" id="PS50118">
    <property type="entry name" value="HMG_BOX_2"/>
    <property type="match status" value="1"/>
</dbReference>
<name>A0A9N8ZHI9_9GLOM</name>
<proteinExistence type="predicted"/>
<feature type="DNA-binding region" description="HMG box" evidence="1">
    <location>
        <begin position="27"/>
        <end position="95"/>
    </location>
</feature>
<sequence>MAELKLTLPIREVLGSLIKNSKERKLNKKTPNAFILFRKVCTQELSLRNCHMKANEISKLSSEYWKILPDVIKYEFKQISEELRDNALNKTSSKKIKTSKYKFKSETPNSFYRKTTMRTFSNSKSRSEDSNHSNNSKNPVINNDTVKDVSKSEIMENLSASLDSSEINAEIMPELPFLQELELTWQQSLTSIPPFNDVLDEGCQSFLHKLEYNMSLDQSDINDNNLYHDYEDQLLELLYQPNLTAIGESQFLPYTFGNNMDLDQFYYMYYYH</sequence>
<comment type="caution">
    <text evidence="4">The sequence shown here is derived from an EMBL/GenBank/DDBJ whole genome shotgun (WGS) entry which is preliminary data.</text>
</comment>
<evidence type="ECO:0000313" key="5">
    <source>
        <dbReference type="Proteomes" id="UP000789508"/>
    </source>
</evidence>
<reference evidence="4" key="1">
    <citation type="submission" date="2021-06" db="EMBL/GenBank/DDBJ databases">
        <authorList>
            <person name="Kallberg Y."/>
            <person name="Tangrot J."/>
            <person name="Rosling A."/>
        </authorList>
    </citation>
    <scope>NUCLEOTIDE SEQUENCE</scope>
    <source>
        <strain evidence="4">FL130A</strain>
    </source>
</reference>
<evidence type="ECO:0000259" key="3">
    <source>
        <dbReference type="PROSITE" id="PS50118"/>
    </source>
</evidence>
<protein>
    <submittedName>
        <fullName evidence="4">13733_t:CDS:1</fullName>
    </submittedName>
</protein>
<dbReference type="EMBL" id="CAJVPS010000578">
    <property type="protein sequence ID" value="CAG8495995.1"/>
    <property type="molecule type" value="Genomic_DNA"/>
</dbReference>
<feature type="region of interest" description="Disordered" evidence="2">
    <location>
        <begin position="114"/>
        <end position="146"/>
    </location>
</feature>
<keyword evidence="1" id="KW-0539">Nucleus</keyword>
<evidence type="ECO:0000256" key="1">
    <source>
        <dbReference type="PROSITE-ProRule" id="PRU00267"/>
    </source>
</evidence>
<dbReference type="OrthoDB" id="2373776at2759"/>
<dbReference type="Gene3D" id="1.10.30.10">
    <property type="entry name" value="High mobility group box domain"/>
    <property type="match status" value="1"/>
</dbReference>
<evidence type="ECO:0000313" key="4">
    <source>
        <dbReference type="EMBL" id="CAG8495995.1"/>
    </source>
</evidence>
<evidence type="ECO:0000256" key="2">
    <source>
        <dbReference type="SAM" id="MobiDB-lite"/>
    </source>
</evidence>
<dbReference type="Proteomes" id="UP000789508">
    <property type="component" value="Unassembled WGS sequence"/>
</dbReference>
<dbReference type="GO" id="GO:0005634">
    <property type="term" value="C:nucleus"/>
    <property type="evidence" value="ECO:0007669"/>
    <property type="project" value="UniProtKB-UniRule"/>
</dbReference>